<dbReference type="PaxDb" id="2903-EOD36707"/>
<dbReference type="InterPro" id="IPR050767">
    <property type="entry name" value="Sel1_AlgK"/>
</dbReference>
<dbReference type="PANTHER" id="PTHR11102">
    <property type="entry name" value="SEL-1-LIKE PROTEIN"/>
    <property type="match status" value="1"/>
</dbReference>
<dbReference type="Gene3D" id="1.25.40.10">
    <property type="entry name" value="Tetratricopeptide repeat domain"/>
    <property type="match status" value="1"/>
</dbReference>
<dbReference type="HOGENOM" id="CLU_848464_0_0_1"/>
<reference evidence="3" key="1">
    <citation type="journal article" date="2013" name="Nature">
        <title>Pan genome of the phytoplankton Emiliania underpins its global distribution.</title>
        <authorList>
            <person name="Read B.A."/>
            <person name="Kegel J."/>
            <person name="Klute M.J."/>
            <person name="Kuo A."/>
            <person name="Lefebvre S.C."/>
            <person name="Maumus F."/>
            <person name="Mayer C."/>
            <person name="Miller J."/>
            <person name="Monier A."/>
            <person name="Salamov A."/>
            <person name="Young J."/>
            <person name="Aguilar M."/>
            <person name="Claverie J.M."/>
            <person name="Frickenhaus S."/>
            <person name="Gonzalez K."/>
            <person name="Herman E.K."/>
            <person name="Lin Y.C."/>
            <person name="Napier J."/>
            <person name="Ogata H."/>
            <person name="Sarno A.F."/>
            <person name="Shmutz J."/>
            <person name="Schroeder D."/>
            <person name="de Vargas C."/>
            <person name="Verret F."/>
            <person name="von Dassow P."/>
            <person name="Valentin K."/>
            <person name="Van de Peer Y."/>
            <person name="Wheeler G."/>
            <person name="Dacks J.B."/>
            <person name="Delwiche C.F."/>
            <person name="Dyhrman S.T."/>
            <person name="Glockner G."/>
            <person name="John U."/>
            <person name="Richards T."/>
            <person name="Worden A.Z."/>
            <person name="Zhang X."/>
            <person name="Grigoriev I.V."/>
            <person name="Allen A.E."/>
            <person name="Bidle K."/>
            <person name="Borodovsky M."/>
            <person name="Bowler C."/>
            <person name="Brownlee C."/>
            <person name="Cock J.M."/>
            <person name="Elias M."/>
            <person name="Gladyshev V.N."/>
            <person name="Groth M."/>
            <person name="Guda C."/>
            <person name="Hadaegh A."/>
            <person name="Iglesias-Rodriguez M.D."/>
            <person name="Jenkins J."/>
            <person name="Jones B.M."/>
            <person name="Lawson T."/>
            <person name="Leese F."/>
            <person name="Lindquist E."/>
            <person name="Lobanov A."/>
            <person name="Lomsadze A."/>
            <person name="Malik S.B."/>
            <person name="Marsh M.E."/>
            <person name="Mackinder L."/>
            <person name="Mock T."/>
            <person name="Mueller-Roeber B."/>
            <person name="Pagarete A."/>
            <person name="Parker M."/>
            <person name="Probert I."/>
            <person name="Quesneville H."/>
            <person name="Raines C."/>
            <person name="Rensing S.A."/>
            <person name="Riano-Pachon D.M."/>
            <person name="Richier S."/>
            <person name="Rokitta S."/>
            <person name="Shiraiwa Y."/>
            <person name="Soanes D.M."/>
            <person name="van der Giezen M."/>
            <person name="Wahlund T.M."/>
            <person name="Williams B."/>
            <person name="Wilson W."/>
            <person name="Wolfe G."/>
            <person name="Wurch L.L."/>
        </authorList>
    </citation>
    <scope>NUCLEOTIDE SEQUENCE</scope>
</reference>
<evidence type="ECO:0000313" key="2">
    <source>
        <dbReference type="EnsemblProtists" id="EOD36707"/>
    </source>
</evidence>
<accession>A0A0D3KLS2</accession>
<evidence type="ECO:0000256" key="1">
    <source>
        <dbReference type="ARBA" id="ARBA00038101"/>
    </source>
</evidence>
<dbReference type="KEGG" id="ehx:EMIHUDRAFT_200864"/>
<dbReference type="RefSeq" id="XP_005789136.1">
    <property type="nucleotide sequence ID" value="XM_005789079.1"/>
</dbReference>
<dbReference type="GeneID" id="17281977"/>
<dbReference type="Proteomes" id="UP000013827">
    <property type="component" value="Unassembled WGS sequence"/>
</dbReference>
<dbReference type="PANTHER" id="PTHR11102:SF160">
    <property type="entry name" value="ERAD-ASSOCIATED E3 UBIQUITIN-PROTEIN LIGASE COMPONENT HRD3"/>
    <property type="match status" value="1"/>
</dbReference>
<keyword evidence="3" id="KW-1185">Reference proteome</keyword>
<dbReference type="Pfam" id="PF08238">
    <property type="entry name" value="Sel1"/>
    <property type="match status" value="3"/>
</dbReference>
<dbReference type="InterPro" id="IPR011990">
    <property type="entry name" value="TPR-like_helical_dom_sf"/>
</dbReference>
<comment type="similarity">
    <text evidence="1">Belongs to the sel-1 family.</text>
</comment>
<name>A0A0D3KLS2_EMIH1</name>
<sequence>MTAEPPSKFIALMAGEDAVRPFELDPVVSRPVAWRRSRHATTDLGERDLTAEISDPAAPHAPPREELHRLLQPALESRILPYVRQRVDYGGGGGEGVVVADALLRAYREEGQEAEDRRQALAPHFDVTSFATVILPLNPGECGQRPLPTDRSRGDRYSLVLWLSDSAESVRARATPWLRAAADGGNAYAQFLHGAALRSGSGGAARDVGAAAEYWRRAAAQGHALSQLELGLLYWRGEEGVVPRSVVESRRLAAAEAGLPAAMAHLGWCEANGKFGERDEAAALGWYERAARQGSTSAVEALMYGEWSGVRDGVQFNTRLAREMGTEA</sequence>
<dbReference type="InterPro" id="IPR006597">
    <property type="entry name" value="Sel1-like"/>
</dbReference>
<evidence type="ECO:0008006" key="4">
    <source>
        <dbReference type="Google" id="ProtNLM"/>
    </source>
</evidence>
<organism evidence="2 3">
    <name type="scientific">Emiliania huxleyi (strain CCMP1516)</name>
    <dbReference type="NCBI Taxonomy" id="280463"/>
    <lineage>
        <taxon>Eukaryota</taxon>
        <taxon>Haptista</taxon>
        <taxon>Haptophyta</taxon>
        <taxon>Prymnesiophyceae</taxon>
        <taxon>Isochrysidales</taxon>
        <taxon>Noelaerhabdaceae</taxon>
        <taxon>Emiliania</taxon>
    </lineage>
</organism>
<proteinExistence type="inferred from homology"/>
<dbReference type="STRING" id="2903.R1DNZ8"/>
<reference evidence="2" key="2">
    <citation type="submission" date="2024-10" db="UniProtKB">
        <authorList>
            <consortium name="EnsemblProtists"/>
        </authorList>
    </citation>
    <scope>IDENTIFICATION</scope>
</reference>
<dbReference type="SUPFAM" id="SSF81901">
    <property type="entry name" value="HCP-like"/>
    <property type="match status" value="1"/>
</dbReference>
<dbReference type="AlphaFoldDB" id="A0A0D3KLS2"/>
<protein>
    <recommendedName>
        <fullName evidence="4">Sel1 repeat family protein</fullName>
    </recommendedName>
</protein>
<dbReference type="EnsemblProtists" id="EOD36707">
    <property type="protein sequence ID" value="EOD36707"/>
    <property type="gene ID" value="EMIHUDRAFT_200864"/>
</dbReference>
<dbReference type="SMART" id="SM00671">
    <property type="entry name" value="SEL1"/>
    <property type="match status" value="3"/>
</dbReference>
<evidence type="ECO:0000313" key="3">
    <source>
        <dbReference type="Proteomes" id="UP000013827"/>
    </source>
</evidence>